<gene>
    <name evidence="2" type="ORF">FDY95_13765</name>
</gene>
<comment type="caution">
    <text evidence="2">The sequence shown here is derived from an EMBL/GenBank/DDBJ whole genome shotgun (WGS) entry which is preliminary data.</text>
</comment>
<dbReference type="AlphaFoldDB" id="A0A5R8WQ88"/>
<feature type="chain" id="PRO_5024409226" description="Lipoprotein" evidence="1">
    <location>
        <begin position="29"/>
        <end position="189"/>
    </location>
</feature>
<protein>
    <recommendedName>
        <fullName evidence="4">Lipoprotein</fullName>
    </recommendedName>
</protein>
<dbReference type="RefSeq" id="WP_138078383.1">
    <property type="nucleotide sequence ID" value="NZ_VAJM01000005.1"/>
</dbReference>
<dbReference type="OrthoDB" id="884798at2"/>
<dbReference type="Proteomes" id="UP000305517">
    <property type="component" value="Unassembled WGS sequence"/>
</dbReference>
<keyword evidence="3" id="KW-1185">Reference proteome</keyword>
<keyword evidence="1" id="KW-0732">Signal</keyword>
<accession>A0A5R8WQ88</accession>
<reference evidence="2 3" key="1">
    <citation type="submission" date="2019-05" db="EMBL/GenBank/DDBJ databases">
        <title>Hymenobacter edaphi sp. nov., isolated from abandoned arsenic-contaminated farmland soil.</title>
        <authorList>
            <person name="Nie L."/>
        </authorList>
    </citation>
    <scope>NUCLEOTIDE SEQUENCE [LARGE SCALE GENOMIC DNA]</scope>
    <source>
        <strain evidence="2 3">1-3-3-8</strain>
    </source>
</reference>
<sequence>MKIKISLCTAILLTLVCFFLRQPSWSTAYQNTEEIRFALYHREYGDRVLNQGPGKPPRIIPYIKDGYPIVYVLSKIELSIYKIAEKQKYIIYTKKLNEKQAKEFKEYFAKTDVTSLAGSSIAASVDDGFQVDVTVSKANNITTFRWSNVYIKPLVELLDIANVLSPNEFRFYKPSDKSLFVEQLRKNSQ</sequence>
<evidence type="ECO:0000256" key="1">
    <source>
        <dbReference type="SAM" id="SignalP"/>
    </source>
</evidence>
<dbReference type="EMBL" id="VAJM01000005">
    <property type="protein sequence ID" value="TLM92483.1"/>
    <property type="molecule type" value="Genomic_DNA"/>
</dbReference>
<evidence type="ECO:0000313" key="2">
    <source>
        <dbReference type="EMBL" id="TLM92483.1"/>
    </source>
</evidence>
<feature type="signal peptide" evidence="1">
    <location>
        <begin position="1"/>
        <end position="28"/>
    </location>
</feature>
<name>A0A5R8WQ88_9BACT</name>
<proteinExistence type="predicted"/>
<organism evidence="2 3">
    <name type="scientific">Hymenobacter jeollabukensis</name>
    <dbReference type="NCBI Taxonomy" id="2025313"/>
    <lineage>
        <taxon>Bacteria</taxon>
        <taxon>Pseudomonadati</taxon>
        <taxon>Bacteroidota</taxon>
        <taxon>Cytophagia</taxon>
        <taxon>Cytophagales</taxon>
        <taxon>Hymenobacteraceae</taxon>
        <taxon>Hymenobacter</taxon>
    </lineage>
</organism>
<evidence type="ECO:0008006" key="4">
    <source>
        <dbReference type="Google" id="ProtNLM"/>
    </source>
</evidence>
<evidence type="ECO:0000313" key="3">
    <source>
        <dbReference type="Proteomes" id="UP000305517"/>
    </source>
</evidence>